<keyword evidence="1" id="KW-1133">Transmembrane helix</keyword>
<organism evidence="3 5">
    <name type="scientific">Dracunculus medinensis</name>
    <name type="common">Guinea worm</name>
    <dbReference type="NCBI Taxonomy" id="318479"/>
    <lineage>
        <taxon>Eukaryota</taxon>
        <taxon>Metazoa</taxon>
        <taxon>Ecdysozoa</taxon>
        <taxon>Nematoda</taxon>
        <taxon>Chromadorea</taxon>
        <taxon>Rhabditida</taxon>
        <taxon>Spirurina</taxon>
        <taxon>Dracunculoidea</taxon>
        <taxon>Dracunculidae</taxon>
        <taxon>Dracunculus</taxon>
    </lineage>
</organism>
<evidence type="ECO:0000313" key="2">
    <source>
        <dbReference type="EMBL" id="VDN52176.1"/>
    </source>
</evidence>
<reference evidence="2 4" key="2">
    <citation type="submission" date="2018-11" db="EMBL/GenBank/DDBJ databases">
        <authorList>
            <consortium name="Pathogen Informatics"/>
        </authorList>
    </citation>
    <scope>NUCLEOTIDE SEQUENCE [LARGE SCALE GENOMIC DNA]</scope>
</reference>
<keyword evidence="1" id="KW-0472">Membrane</keyword>
<evidence type="ECO:0000313" key="3">
    <source>
        <dbReference type="Proteomes" id="UP000038040"/>
    </source>
</evidence>
<evidence type="ECO:0000313" key="4">
    <source>
        <dbReference type="Proteomes" id="UP000274756"/>
    </source>
</evidence>
<keyword evidence="4" id="KW-1185">Reference proteome</keyword>
<dbReference type="PANTHER" id="PTHR37446">
    <property type="entry name" value="CLAUDIN-LIKE IN CAENORHABDITIS"/>
    <property type="match status" value="1"/>
</dbReference>
<protein>
    <submittedName>
        <fullName evidence="5">Transmembrane protein</fullName>
    </submittedName>
</protein>
<proteinExistence type="predicted"/>
<evidence type="ECO:0000313" key="5">
    <source>
        <dbReference type="WBParaSite" id="DME_0000802401-mRNA-1"/>
    </source>
</evidence>
<evidence type="ECO:0000256" key="1">
    <source>
        <dbReference type="SAM" id="Phobius"/>
    </source>
</evidence>
<dbReference type="Pfam" id="PF06653">
    <property type="entry name" value="Claudin_3"/>
    <property type="match status" value="1"/>
</dbReference>
<dbReference type="OrthoDB" id="5823731at2759"/>
<name>A0A0N4UK05_DRAME</name>
<accession>A0A0N4UK05</accession>
<sequence length="206" mass="22527">MCLSFLGQILFGIIMAGSLGLTLASMFTPGWKQFSAESGFNIENLKKLEIPETLGIFPFFCQMPNANITNTTSVGFAYCKQWWENLLLSDKAVVAAMCLALIVEIVTVIWTILSIAACCCKSCLIQPLPVFATIITILLSIAVILYGIDNKNDIDFINKISDFNELESKIQSKVGYSFYLACGALLGAVIDIVIGILIVTLAKRCF</sequence>
<dbReference type="Gene3D" id="1.20.140.150">
    <property type="match status" value="1"/>
</dbReference>
<dbReference type="WBParaSite" id="DME_0000802401-mRNA-1">
    <property type="protein sequence ID" value="DME_0000802401-mRNA-1"/>
    <property type="gene ID" value="DME_0000802401"/>
</dbReference>
<dbReference type="PANTHER" id="PTHR37446:SF1">
    <property type="entry name" value="CLAUDIN"/>
    <property type="match status" value="1"/>
</dbReference>
<gene>
    <name evidence="2" type="ORF">DME_LOCUS2149</name>
</gene>
<reference evidence="5" key="1">
    <citation type="submission" date="2017-02" db="UniProtKB">
        <authorList>
            <consortium name="WormBaseParasite"/>
        </authorList>
    </citation>
    <scope>IDENTIFICATION</scope>
</reference>
<keyword evidence="1" id="KW-0812">Transmembrane</keyword>
<dbReference type="Proteomes" id="UP000038040">
    <property type="component" value="Unplaced"/>
</dbReference>
<feature type="transmembrane region" description="Helical" evidence="1">
    <location>
        <begin position="92"/>
        <end position="116"/>
    </location>
</feature>
<dbReference type="AlphaFoldDB" id="A0A0N4UK05"/>
<feature type="transmembrane region" description="Helical" evidence="1">
    <location>
        <begin position="128"/>
        <end position="148"/>
    </location>
</feature>
<feature type="transmembrane region" description="Helical" evidence="1">
    <location>
        <begin position="176"/>
        <end position="202"/>
    </location>
</feature>
<dbReference type="Proteomes" id="UP000274756">
    <property type="component" value="Unassembled WGS sequence"/>
</dbReference>
<dbReference type="EMBL" id="UYYG01000047">
    <property type="protein sequence ID" value="VDN52176.1"/>
    <property type="molecule type" value="Genomic_DNA"/>
</dbReference>
<dbReference type="InterPro" id="IPR009545">
    <property type="entry name" value="Claudin-like"/>
</dbReference>